<feature type="region of interest" description="Disordered" evidence="1">
    <location>
        <begin position="1"/>
        <end position="179"/>
    </location>
</feature>
<comment type="caution">
    <text evidence="2">The sequence shown here is derived from an EMBL/GenBank/DDBJ whole genome shotgun (WGS) entry which is preliminary data.</text>
</comment>
<reference evidence="2" key="2">
    <citation type="submission" date="2023-05" db="EMBL/GenBank/DDBJ databases">
        <authorList>
            <consortium name="Lawrence Berkeley National Laboratory"/>
            <person name="Steindorff A."/>
            <person name="Hensen N."/>
            <person name="Bonometti L."/>
            <person name="Westerberg I."/>
            <person name="Brannstrom I.O."/>
            <person name="Guillou S."/>
            <person name="Cros-Aarteil S."/>
            <person name="Calhoun S."/>
            <person name="Haridas S."/>
            <person name="Kuo A."/>
            <person name="Mondo S."/>
            <person name="Pangilinan J."/>
            <person name="Riley R."/>
            <person name="Labutti K."/>
            <person name="Andreopoulos B."/>
            <person name="Lipzen A."/>
            <person name="Chen C."/>
            <person name="Yanf M."/>
            <person name="Daum C."/>
            <person name="Ng V."/>
            <person name="Clum A."/>
            <person name="Ohm R."/>
            <person name="Martin F."/>
            <person name="Silar P."/>
            <person name="Natvig D."/>
            <person name="Lalanne C."/>
            <person name="Gautier V."/>
            <person name="Ament-Velasquez S.L."/>
            <person name="Kruys A."/>
            <person name="Hutchinson M.I."/>
            <person name="Powell A.J."/>
            <person name="Barry K."/>
            <person name="Miller A.N."/>
            <person name="Grigoriev I.V."/>
            <person name="Debuchy R."/>
            <person name="Gladieux P."/>
            <person name="Thoren M.H."/>
            <person name="Johannesson H."/>
        </authorList>
    </citation>
    <scope>NUCLEOTIDE SEQUENCE</scope>
    <source>
        <strain evidence="2">CBS 123565</strain>
    </source>
</reference>
<evidence type="ECO:0000256" key="1">
    <source>
        <dbReference type="SAM" id="MobiDB-lite"/>
    </source>
</evidence>
<feature type="compositionally biased region" description="Low complexity" evidence="1">
    <location>
        <begin position="380"/>
        <end position="389"/>
    </location>
</feature>
<gene>
    <name evidence="2" type="ORF">BT67DRAFT_270686</name>
</gene>
<dbReference type="AlphaFoldDB" id="A0AAN6ZEU6"/>
<dbReference type="Proteomes" id="UP001304895">
    <property type="component" value="Unassembled WGS sequence"/>
</dbReference>
<feature type="compositionally biased region" description="Low complexity" evidence="1">
    <location>
        <begin position="8"/>
        <end position="19"/>
    </location>
</feature>
<evidence type="ECO:0000313" key="2">
    <source>
        <dbReference type="EMBL" id="KAK4135293.1"/>
    </source>
</evidence>
<reference evidence="2" key="1">
    <citation type="journal article" date="2023" name="Mol. Phylogenet. Evol.">
        <title>Genome-scale phylogeny and comparative genomics of the fungal order Sordariales.</title>
        <authorList>
            <person name="Hensen N."/>
            <person name="Bonometti L."/>
            <person name="Westerberg I."/>
            <person name="Brannstrom I.O."/>
            <person name="Guillou S."/>
            <person name="Cros-Aarteil S."/>
            <person name="Calhoun S."/>
            <person name="Haridas S."/>
            <person name="Kuo A."/>
            <person name="Mondo S."/>
            <person name="Pangilinan J."/>
            <person name="Riley R."/>
            <person name="LaButti K."/>
            <person name="Andreopoulos B."/>
            <person name="Lipzen A."/>
            <person name="Chen C."/>
            <person name="Yan M."/>
            <person name="Daum C."/>
            <person name="Ng V."/>
            <person name="Clum A."/>
            <person name="Steindorff A."/>
            <person name="Ohm R.A."/>
            <person name="Martin F."/>
            <person name="Silar P."/>
            <person name="Natvig D.O."/>
            <person name="Lalanne C."/>
            <person name="Gautier V."/>
            <person name="Ament-Velasquez S.L."/>
            <person name="Kruys A."/>
            <person name="Hutchinson M.I."/>
            <person name="Powell A.J."/>
            <person name="Barry K."/>
            <person name="Miller A.N."/>
            <person name="Grigoriev I.V."/>
            <person name="Debuchy R."/>
            <person name="Gladieux P."/>
            <person name="Hiltunen Thoren M."/>
            <person name="Johannesson H."/>
        </authorList>
    </citation>
    <scope>NUCLEOTIDE SEQUENCE</scope>
    <source>
        <strain evidence="2">CBS 123565</strain>
    </source>
</reference>
<protein>
    <submittedName>
        <fullName evidence="2">Uncharacterized protein</fullName>
    </submittedName>
</protein>
<dbReference type="PROSITE" id="PS51257">
    <property type="entry name" value="PROKAR_LIPOPROTEIN"/>
    <property type="match status" value="1"/>
</dbReference>
<organism evidence="2 3">
    <name type="scientific">Trichocladium antarcticum</name>
    <dbReference type="NCBI Taxonomy" id="1450529"/>
    <lineage>
        <taxon>Eukaryota</taxon>
        <taxon>Fungi</taxon>
        <taxon>Dikarya</taxon>
        <taxon>Ascomycota</taxon>
        <taxon>Pezizomycotina</taxon>
        <taxon>Sordariomycetes</taxon>
        <taxon>Sordariomycetidae</taxon>
        <taxon>Sordariales</taxon>
        <taxon>Chaetomiaceae</taxon>
        <taxon>Trichocladium</taxon>
    </lineage>
</organism>
<feature type="compositionally biased region" description="Low complexity" evidence="1">
    <location>
        <begin position="114"/>
        <end position="153"/>
    </location>
</feature>
<keyword evidence="3" id="KW-1185">Reference proteome</keyword>
<feature type="compositionally biased region" description="Polar residues" evidence="1">
    <location>
        <begin position="58"/>
        <end position="70"/>
    </location>
</feature>
<name>A0AAN6ZEU6_9PEZI</name>
<feature type="compositionally biased region" description="Polar residues" evidence="1">
    <location>
        <begin position="159"/>
        <end position="170"/>
    </location>
</feature>
<evidence type="ECO:0000313" key="3">
    <source>
        <dbReference type="Proteomes" id="UP001304895"/>
    </source>
</evidence>
<sequence length="403" mass="42272">MERRTTHSAPAVSQSPAQAHLHRRGSHPAPVTGACSPPIPGSRPVHRQPVISRPATAPSVSGTRSSTLVLPSQAPRQPPLPSPKIGSQPAARRMSSVAMQPPPTPPVEFHLLPQSSASIRRSSQSSSHTTATLQSMSPRPSPSSVQASSYSHPARPSPRYSTQPGTQSGSHPGPAAAPVMRSPMILSSATAVASSPLGSQLHFPCTTPLPQSPIDTGFGPFVRSQLVPMSSPVWDTQYPGTGIGASPQLSQPTPQLSSVLIPGRTQSWSTGAQQSLEGMQAAEMGQMGQMMLSQSQSQQAFAQMQGVEMGGQMGQMMPSQSQPQMQSPSTHFTYPVESMAAAVAIAGAHNLRPMMQLPGMAGLSGTSPVSRTGRGGSGFRGQPRPQQQGRMRRGRRQAGQGRE</sequence>
<feature type="region of interest" description="Disordered" evidence="1">
    <location>
        <begin position="358"/>
        <end position="403"/>
    </location>
</feature>
<proteinExistence type="predicted"/>
<dbReference type="EMBL" id="MU853406">
    <property type="protein sequence ID" value="KAK4135293.1"/>
    <property type="molecule type" value="Genomic_DNA"/>
</dbReference>
<accession>A0AAN6ZEU6</accession>